<dbReference type="RefSeq" id="WP_157355024.1">
    <property type="nucleotide sequence ID" value="NZ_WRPP01000001.1"/>
</dbReference>
<dbReference type="InterPro" id="IPR000250">
    <property type="entry name" value="Peptidase_G1"/>
</dbReference>
<dbReference type="InterPro" id="IPR038656">
    <property type="entry name" value="Peptidase_G1_sf"/>
</dbReference>
<dbReference type="GO" id="GO:0070007">
    <property type="term" value="F:glutamic-type endopeptidase activity"/>
    <property type="evidence" value="ECO:0007669"/>
    <property type="project" value="InterPro"/>
</dbReference>
<dbReference type="Proteomes" id="UP000466794">
    <property type="component" value="Unassembled WGS sequence"/>
</dbReference>
<sequence length="299" mass="31256">MKLSTGNSAWGRCFMAVTLAVSAAAVVVNAADAAAEASVSNVRLYLGNWAGYVVRGDFHEVSATWVQPEVDCRDPGVLQRVVPWVGLNGAQGLDGTVALPLMQTGVESLCASDAAMYAALPGLQVETLAAGVAYADPRFAGTVMNAGSKLSNALGAAANGLCSIGVFGGFCRPDQEVDGWWEGYPDPPVSYDDVEVRPGDTMHSAVSWDGGRYLMTLENRTANWTRTTVAASNVPARTAEIVVEGHLDAALPGFAPITFTDISIDGRPLSDYDAQVYGIPATNRLLAPGPVDGASFTIQ</sequence>
<evidence type="ECO:0000313" key="3">
    <source>
        <dbReference type="EMBL" id="MVU76318.1"/>
    </source>
</evidence>
<dbReference type="Gene3D" id="2.60.120.700">
    <property type="entry name" value="Peptidase G1"/>
    <property type="match status" value="1"/>
</dbReference>
<dbReference type="InterPro" id="IPR013320">
    <property type="entry name" value="ConA-like_dom_sf"/>
</dbReference>
<proteinExistence type="predicted"/>
<evidence type="ECO:0000313" key="4">
    <source>
        <dbReference type="Proteomes" id="UP000466794"/>
    </source>
</evidence>
<accession>A0A7K1UR21</accession>
<name>A0A7K1UR21_9NOCA</name>
<reference evidence="3 4" key="1">
    <citation type="submission" date="2019-12" db="EMBL/GenBank/DDBJ databases">
        <title>Nocardia sp. nov. ET3-3 isolated from soil.</title>
        <authorList>
            <person name="Kanchanasin P."/>
            <person name="Tanasupawat S."/>
            <person name="Yuki M."/>
            <person name="Kudo T."/>
        </authorList>
    </citation>
    <scope>NUCLEOTIDE SEQUENCE [LARGE SCALE GENOMIC DNA]</scope>
    <source>
        <strain evidence="3 4">ET3-3</strain>
    </source>
</reference>
<feature type="active site" description="Proton acceptor" evidence="1">
    <location>
        <position position="244"/>
    </location>
</feature>
<gene>
    <name evidence="3" type="ORF">GPX89_03560</name>
</gene>
<keyword evidence="4" id="KW-1185">Reference proteome</keyword>
<feature type="chain" id="PRO_5029665426" evidence="2">
    <location>
        <begin position="31"/>
        <end position="299"/>
    </location>
</feature>
<dbReference type="Pfam" id="PF01828">
    <property type="entry name" value="Peptidase_A4"/>
    <property type="match status" value="2"/>
</dbReference>
<dbReference type="EMBL" id="WRPP01000001">
    <property type="protein sequence ID" value="MVU76318.1"/>
    <property type="molecule type" value="Genomic_DNA"/>
</dbReference>
<evidence type="ECO:0000256" key="2">
    <source>
        <dbReference type="SAM" id="SignalP"/>
    </source>
</evidence>
<feature type="signal peptide" evidence="2">
    <location>
        <begin position="1"/>
        <end position="30"/>
    </location>
</feature>
<protein>
    <submittedName>
        <fullName evidence="3">Uncharacterized protein</fullName>
    </submittedName>
</protein>
<organism evidence="3 4">
    <name type="scientific">Nocardia terrae</name>
    <dbReference type="NCBI Taxonomy" id="2675851"/>
    <lineage>
        <taxon>Bacteria</taxon>
        <taxon>Bacillati</taxon>
        <taxon>Actinomycetota</taxon>
        <taxon>Actinomycetes</taxon>
        <taxon>Mycobacteriales</taxon>
        <taxon>Nocardiaceae</taxon>
        <taxon>Nocardia</taxon>
    </lineage>
</organism>
<comment type="caution">
    <text evidence="3">The sequence shown here is derived from an EMBL/GenBank/DDBJ whole genome shotgun (WGS) entry which is preliminary data.</text>
</comment>
<evidence type="ECO:0000256" key="1">
    <source>
        <dbReference type="PIRSR" id="PIRSR600250-50"/>
    </source>
</evidence>
<dbReference type="GO" id="GO:0006508">
    <property type="term" value="P:proteolysis"/>
    <property type="evidence" value="ECO:0007669"/>
    <property type="project" value="InterPro"/>
</dbReference>
<dbReference type="SUPFAM" id="SSF49899">
    <property type="entry name" value="Concanavalin A-like lectins/glucanases"/>
    <property type="match status" value="2"/>
</dbReference>
<dbReference type="AlphaFoldDB" id="A0A7K1UR21"/>
<keyword evidence="2" id="KW-0732">Signal</keyword>